<dbReference type="SUPFAM" id="SSF51126">
    <property type="entry name" value="Pectin lyase-like"/>
    <property type="match status" value="1"/>
</dbReference>
<accession>R0K2V7</accession>
<evidence type="ECO:0000256" key="13">
    <source>
        <dbReference type="ARBA" id="ARBA00038933"/>
    </source>
</evidence>
<keyword evidence="3" id="KW-0964">Secreted</keyword>
<gene>
    <name evidence="17" type="ORF">SETTUDRAFT_21283</name>
</gene>
<proteinExistence type="inferred from homology"/>
<evidence type="ECO:0000256" key="15">
    <source>
        <dbReference type="RuleBase" id="RU361169"/>
    </source>
</evidence>
<dbReference type="AlphaFoldDB" id="R0K2V7"/>
<evidence type="ECO:0000256" key="1">
    <source>
        <dbReference type="ARBA" id="ARBA00004613"/>
    </source>
</evidence>
<evidence type="ECO:0000256" key="5">
    <source>
        <dbReference type="ARBA" id="ARBA00022801"/>
    </source>
</evidence>
<evidence type="ECO:0000256" key="14">
    <source>
        <dbReference type="ARBA" id="ARBA00048766"/>
    </source>
</evidence>
<dbReference type="Pfam" id="PF00295">
    <property type="entry name" value="Glyco_hydro_28"/>
    <property type="match status" value="1"/>
</dbReference>
<evidence type="ECO:0000256" key="6">
    <source>
        <dbReference type="ARBA" id="ARBA00023157"/>
    </source>
</evidence>
<comment type="similarity">
    <text evidence="2 15">Belongs to the glycosyl hydrolase 28 family.</text>
</comment>
<keyword evidence="18" id="KW-1185">Reference proteome</keyword>
<dbReference type="InterPro" id="IPR012334">
    <property type="entry name" value="Pectin_lyas_fold"/>
</dbReference>
<evidence type="ECO:0000313" key="18">
    <source>
        <dbReference type="Proteomes" id="UP000016935"/>
    </source>
</evidence>
<dbReference type="EC" id="3.2.1.67" evidence="13"/>
<dbReference type="PANTHER" id="PTHR31736">
    <property type="match status" value="1"/>
</dbReference>
<dbReference type="GO" id="GO:0005576">
    <property type="term" value="C:extracellular region"/>
    <property type="evidence" value="ECO:0007669"/>
    <property type="project" value="UniProtKB-SubCell"/>
</dbReference>
<name>R0K2V7_EXST2</name>
<keyword evidence="8" id="KW-0119">Carbohydrate metabolism</keyword>
<reference evidence="17 18" key="1">
    <citation type="journal article" date="2012" name="PLoS Pathog.">
        <title>Diverse lifestyles and strategies of plant pathogenesis encoded in the genomes of eighteen Dothideomycetes fungi.</title>
        <authorList>
            <person name="Ohm R.A."/>
            <person name="Feau N."/>
            <person name="Henrissat B."/>
            <person name="Schoch C.L."/>
            <person name="Horwitz B.A."/>
            <person name="Barry K.W."/>
            <person name="Condon B.J."/>
            <person name="Copeland A.C."/>
            <person name="Dhillon B."/>
            <person name="Glaser F."/>
            <person name="Hesse C.N."/>
            <person name="Kosti I."/>
            <person name="LaButti K."/>
            <person name="Lindquist E.A."/>
            <person name="Lucas S."/>
            <person name="Salamov A.A."/>
            <person name="Bradshaw R.E."/>
            <person name="Ciuffetti L."/>
            <person name="Hamelin R.C."/>
            <person name="Kema G.H.J."/>
            <person name="Lawrence C."/>
            <person name="Scott J.A."/>
            <person name="Spatafora J.W."/>
            <person name="Turgeon B.G."/>
            <person name="de Wit P.J.G.M."/>
            <person name="Zhong S."/>
            <person name="Goodwin S.B."/>
            <person name="Grigoriev I.V."/>
        </authorList>
    </citation>
    <scope>NUCLEOTIDE SEQUENCE [LARGE SCALE GENOMIC DNA]</scope>
    <source>
        <strain evidence="18">28A</strain>
    </source>
</reference>
<keyword evidence="6" id="KW-1015">Disulfide bond</keyword>
<evidence type="ECO:0000313" key="17">
    <source>
        <dbReference type="EMBL" id="EOA83949.1"/>
    </source>
</evidence>
<keyword evidence="11" id="KW-0624">Polysaccharide degradation</keyword>
<reference evidence="17 18" key="2">
    <citation type="journal article" date="2013" name="PLoS Genet.">
        <title>Comparative genome structure, secondary metabolite, and effector coding capacity across Cochliobolus pathogens.</title>
        <authorList>
            <person name="Condon B.J."/>
            <person name="Leng Y."/>
            <person name="Wu D."/>
            <person name="Bushley K.E."/>
            <person name="Ohm R.A."/>
            <person name="Otillar R."/>
            <person name="Martin J."/>
            <person name="Schackwitz W."/>
            <person name="Grimwood J."/>
            <person name="MohdZainudin N."/>
            <person name="Xue C."/>
            <person name="Wang R."/>
            <person name="Manning V.A."/>
            <person name="Dhillon B."/>
            <person name="Tu Z.J."/>
            <person name="Steffenson B.J."/>
            <person name="Salamov A."/>
            <person name="Sun H."/>
            <person name="Lowry S."/>
            <person name="LaButti K."/>
            <person name="Han J."/>
            <person name="Copeland A."/>
            <person name="Lindquist E."/>
            <person name="Barry K."/>
            <person name="Schmutz J."/>
            <person name="Baker S.E."/>
            <person name="Ciuffetti L.M."/>
            <person name="Grigoriev I.V."/>
            <person name="Zhong S."/>
            <person name="Turgeon B.G."/>
        </authorList>
    </citation>
    <scope>NUCLEOTIDE SEQUENCE [LARGE SCALE GENOMIC DNA]</scope>
    <source>
        <strain evidence="18">28A</strain>
    </source>
</reference>
<evidence type="ECO:0000256" key="11">
    <source>
        <dbReference type="ARBA" id="ARBA00023326"/>
    </source>
</evidence>
<sequence length="403" mass="43801">MFLRNLAQLCLLAAPAFAGMTKTGSVCTVTPSGSSDDSPYILDALHQCGQNGKVDITEGNYSIGKVMDVLNLTNCEINIRGTLTWSTDIQYWVKNSVSVVFQQRSTAFRLGGENFSLLGHGQGLFNGNGQVWYDANRDGSNMAGRPISLTLWNAKNVVVDGITWRQTQFWHTFVAHSQNVTMTNLDMKAVSSSQWGTVNTDGFDSWNAQDIFLQNWTVTCGDDCISIKGNSTNVHVKNATCYGSGAMVIGSLGNPPNIPETVDNILFEDITAIYSSNAAWIKTYPGTGHVKNVTFRNFKIQDVNQPIYVSPCIYSYTNCDSSHLKISDITWENITGTSAYDVSTAIYCSAAAPCTGLKFNNINIKPARGGQEKVLCSNMNSDSGLDCTGTCPAGWKQQLSGNV</sequence>
<organism evidence="17 18">
    <name type="scientific">Exserohilum turcicum (strain 28A)</name>
    <name type="common">Northern leaf blight fungus</name>
    <name type="synonym">Setosphaeria turcica</name>
    <dbReference type="NCBI Taxonomy" id="671987"/>
    <lineage>
        <taxon>Eukaryota</taxon>
        <taxon>Fungi</taxon>
        <taxon>Dikarya</taxon>
        <taxon>Ascomycota</taxon>
        <taxon>Pezizomycotina</taxon>
        <taxon>Dothideomycetes</taxon>
        <taxon>Pleosporomycetidae</taxon>
        <taxon>Pleosporales</taxon>
        <taxon>Pleosporineae</taxon>
        <taxon>Pleosporaceae</taxon>
        <taxon>Exserohilum</taxon>
    </lineage>
</organism>
<evidence type="ECO:0000256" key="10">
    <source>
        <dbReference type="ARBA" id="ARBA00023316"/>
    </source>
</evidence>
<keyword evidence="9 15" id="KW-0326">Glycosidase</keyword>
<comment type="catalytic activity">
    <reaction evidence="14">
        <text>[(1-&gt;4)-alpha-D-galacturonosyl](n) + H2O = alpha-D-galacturonate + [(1-&gt;4)-alpha-D-galacturonosyl](n-1)</text>
        <dbReference type="Rhea" id="RHEA:14117"/>
        <dbReference type="Rhea" id="RHEA-COMP:14570"/>
        <dbReference type="Rhea" id="RHEA-COMP:14572"/>
        <dbReference type="ChEBI" id="CHEBI:15377"/>
        <dbReference type="ChEBI" id="CHEBI:58658"/>
        <dbReference type="ChEBI" id="CHEBI:140523"/>
        <dbReference type="EC" id="3.2.1.67"/>
    </reaction>
</comment>
<dbReference type="HOGENOM" id="CLU_016031_1_1_1"/>
<comment type="function">
    <text evidence="12">Specific in hydrolyzing the terminal glycosidic bond of polygalacturonic acid and oligogalacturonates.</text>
</comment>
<protein>
    <recommendedName>
        <fullName evidence="13">galacturonan 1,4-alpha-galacturonidase</fullName>
        <ecNumber evidence="13">3.2.1.67</ecNumber>
    </recommendedName>
</protein>
<keyword evidence="5 15" id="KW-0378">Hydrolase</keyword>
<feature type="signal peptide" evidence="16">
    <location>
        <begin position="1"/>
        <end position="18"/>
    </location>
</feature>
<feature type="chain" id="PRO_5004343039" description="galacturonan 1,4-alpha-galacturonidase" evidence="16">
    <location>
        <begin position="19"/>
        <end position="403"/>
    </location>
</feature>
<dbReference type="GO" id="GO:0004650">
    <property type="term" value="F:polygalacturonase activity"/>
    <property type="evidence" value="ECO:0007669"/>
    <property type="project" value="InterPro"/>
</dbReference>
<evidence type="ECO:0000256" key="12">
    <source>
        <dbReference type="ARBA" id="ARBA00037312"/>
    </source>
</evidence>
<evidence type="ECO:0000256" key="9">
    <source>
        <dbReference type="ARBA" id="ARBA00023295"/>
    </source>
</evidence>
<evidence type="ECO:0000256" key="4">
    <source>
        <dbReference type="ARBA" id="ARBA00022729"/>
    </source>
</evidence>
<evidence type="ECO:0000256" key="3">
    <source>
        <dbReference type="ARBA" id="ARBA00022525"/>
    </source>
</evidence>
<dbReference type="STRING" id="671987.R0K2V7"/>
<dbReference type="Proteomes" id="UP000016935">
    <property type="component" value="Unassembled WGS sequence"/>
</dbReference>
<dbReference type="GeneID" id="19402420"/>
<dbReference type="PANTHER" id="PTHR31736:SF12">
    <property type="entry name" value="EXO-POLYGALACTURONASE, PUTATIVE-RELATED"/>
    <property type="match status" value="1"/>
</dbReference>
<dbReference type="RefSeq" id="XP_008028002.1">
    <property type="nucleotide sequence ID" value="XM_008029811.1"/>
</dbReference>
<dbReference type="OrthoDB" id="187139at2759"/>
<dbReference type="Gene3D" id="2.160.20.10">
    <property type="entry name" value="Single-stranded right-handed beta-helix, Pectin lyase-like"/>
    <property type="match status" value="1"/>
</dbReference>
<evidence type="ECO:0000256" key="8">
    <source>
        <dbReference type="ARBA" id="ARBA00023277"/>
    </source>
</evidence>
<dbReference type="InterPro" id="IPR011050">
    <property type="entry name" value="Pectin_lyase_fold/virulence"/>
</dbReference>
<keyword evidence="4 16" id="KW-0732">Signal</keyword>
<evidence type="ECO:0000256" key="16">
    <source>
        <dbReference type="SAM" id="SignalP"/>
    </source>
</evidence>
<dbReference type="GO" id="GO:0047911">
    <property type="term" value="F:galacturan 1,4-alpha-galacturonidase activity"/>
    <property type="evidence" value="ECO:0007669"/>
    <property type="project" value="UniProtKB-EC"/>
</dbReference>
<dbReference type="GO" id="GO:0000272">
    <property type="term" value="P:polysaccharide catabolic process"/>
    <property type="evidence" value="ECO:0007669"/>
    <property type="project" value="UniProtKB-KW"/>
</dbReference>
<keyword evidence="7" id="KW-0325">Glycoprotein</keyword>
<comment type="subcellular location">
    <subcellularLocation>
        <location evidence="1">Secreted</location>
    </subcellularLocation>
</comment>
<dbReference type="GO" id="GO:0071555">
    <property type="term" value="P:cell wall organization"/>
    <property type="evidence" value="ECO:0007669"/>
    <property type="project" value="UniProtKB-KW"/>
</dbReference>
<dbReference type="InterPro" id="IPR000743">
    <property type="entry name" value="Glyco_hydro_28"/>
</dbReference>
<keyword evidence="10" id="KW-0961">Cell wall biogenesis/degradation</keyword>
<dbReference type="eggNOG" id="ENOG502QRJW">
    <property type="taxonomic scope" value="Eukaryota"/>
</dbReference>
<dbReference type="EMBL" id="KB908814">
    <property type="protein sequence ID" value="EOA83949.1"/>
    <property type="molecule type" value="Genomic_DNA"/>
</dbReference>
<evidence type="ECO:0000256" key="7">
    <source>
        <dbReference type="ARBA" id="ARBA00023180"/>
    </source>
</evidence>
<evidence type="ECO:0000256" key="2">
    <source>
        <dbReference type="ARBA" id="ARBA00008834"/>
    </source>
</evidence>